<feature type="transmembrane region" description="Helical" evidence="7">
    <location>
        <begin position="12"/>
        <end position="34"/>
    </location>
</feature>
<comment type="subcellular location">
    <subcellularLocation>
        <location evidence="1">Cell membrane</location>
        <topology evidence="1">Multi-pass membrane protein</topology>
    </subcellularLocation>
</comment>
<feature type="transmembrane region" description="Helical" evidence="7">
    <location>
        <begin position="170"/>
        <end position="191"/>
    </location>
</feature>
<feature type="transmembrane region" description="Helical" evidence="7">
    <location>
        <begin position="369"/>
        <end position="389"/>
    </location>
</feature>
<reference evidence="10" key="1">
    <citation type="journal article" date="2019" name="Int. J. Syst. Evol. Microbiol.">
        <title>The Global Catalogue of Microorganisms (GCM) 10K type strain sequencing project: providing services to taxonomists for standard genome sequencing and annotation.</title>
        <authorList>
            <consortium name="The Broad Institute Genomics Platform"/>
            <consortium name="The Broad Institute Genome Sequencing Center for Infectious Disease"/>
            <person name="Wu L."/>
            <person name="Ma J."/>
        </authorList>
    </citation>
    <scope>NUCLEOTIDE SEQUENCE [LARGE SCALE GENOMIC DNA]</scope>
    <source>
        <strain evidence="10">JCM 30846</strain>
    </source>
</reference>
<evidence type="ECO:0000259" key="8">
    <source>
        <dbReference type="PROSITE" id="PS50850"/>
    </source>
</evidence>
<feature type="transmembrane region" description="Helical" evidence="7">
    <location>
        <begin position="342"/>
        <end position="363"/>
    </location>
</feature>
<keyword evidence="3" id="KW-1003">Cell membrane</keyword>
<keyword evidence="4 7" id="KW-0812">Transmembrane</keyword>
<feature type="transmembrane region" description="Helical" evidence="7">
    <location>
        <begin position="136"/>
        <end position="158"/>
    </location>
</feature>
<name>A0ABP7FHG5_9ACTN</name>
<dbReference type="Gene3D" id="1.20.1250.20">
    <property type="entry name" value="MFS general substrate transporter like domains"/>
    <property type="match status" value="2"/>
</dbReference>
<dbReference type="InterPro" id="IPR011701">
    <property type="entry name" value="MFS"/>
</dbReference>
<dbReference type="EMBL" id="BAABEP010000028">
    <property type="protein sequence ID" value="GAA3738247.1"/>
    <property type="molecule type" value="Genomic_DNA"/>
</dbReference>
<feature type="transmembrane region" description="Helical" evidence="7">
    <location>
        <begin position="78"/>
        <end position="97"/>
    </location>
</feature>
<evidence type="ECO:0000256" key="3">
    <source>
        <dbReference type="ARBA" id="ARBA00022475"/>
    </source>
</evidence>
<evidence type="ECO:0000256" key="1">
    <source>
        <dbReference type="ARBA" id="ARBA00004651"/>
    </source>
</evidence>
<gene>
    <name evidence="9" type="ORF">GCM10023082_39340</name>
</gene>
<feature type="transmembrane region" description="Helical" evidence="7">
    <location>
        <begin position="212"/>
        <end position="235"/>
    </location>
</feature>
<dbReference type="PANTHER" id="PTHR23517:SF13">
    <property type="entry name" value="MAJOR FACILITATOR SUPERFAMILY MFS_1"/>
    <property type="match status" value="1"/>
</dbReference>
<keyword evidence="10" id="KW-1185">Reference proteome</keyword>
<dbReference type="Proteomes" id="UP001499884">
    <property type="component" value="Unassembled WGS sequence"/>
</dbReference>
<dbReference type="InterPro" id="IPR020846">
    <property type="entry name" value="MFS_dom"/>
</dbReference>
<dbReference type="PANTHER" id="PTHR23517">
    <property type="entry name" value="RESISTANCE PROTEIN MDTM, PUTATIVE-RELATED-RELATED"/>
    <property type="match status" value="1"/>
</dbReference>
<evidence type="ECO:0000256" key="4">
    <source>
        <dbReference type="ARBA" id="ARBA00022692"/>
    </source>
</evidence>
<proteinExistence type="predicted"/>
<dbReference type="PROSITE" id="PS50850">
    <property type="entry name" value="MFS"/>
    <property type="match status" value="1"/>
</dbReference>
<feature type="transmembrane region" description="Helical" evidence="7">
    <location>
        <begin position="304"/>
        <end position="330"/>
    </location>
</feature>
<sequence>MSDPSRARFRLGYPAAALVFAIGMLGTTLPTPLYGLYREELGFSEFVVTVVFAVYAVGVIAVLLLAGNSSDQTGRRPVLLCALVLSAASALCFLFEGGLPVLLVGRLLSGFSAGLFSGAATVTVMEVAPRADARRAGFAATAANMGGLGCGPLVAGLLAQYAPSPLTLPFLVDLVLIVVASLLLWGLPETVRDRRVPRLRPQGLTIPPEVRGVFAPAAVAGFAGFALLGLFTAVAPSFLAETLHEHNLAVAGAVVFSVFLASVVGQSLTDRIGARRTLPGGCFVLVAGLLLVASGLFWESLPLLVAGAVCGGLGQGLSFRAAVGALSAAAPAEHRGGTVSSFFVVAYLGISLPVVGVGALSLVTGLRDAGLIFSACVVVLAVCVGLYVLRRPPRPA</sequence>
<feature type="transmembrane region" description="Helical" evidence="7">
    <location>
        <begin position="103"/>
        <end position="124"/>
    </location>
</feature>
<keyword evidence="2" id="KW-0813">Transport</keyword>
<evidence type="ECO:0000313" key="9">
    <source>
        <dbReference type="EMBL" id="GAA3738247.1"/>
    </source>
</evidence>
<feature type="transmembrane region" description="Helical" evidence="7">
    <location>
        <begin position="277"/>
        <end position="298"/>
    </location>
</feature>
<evidence type="ECO:0000313" key="10">
    <source>
        <dbReference type="Proteomes" id="UP001499884"/>
    </source>
</evidence>
<dbReference type="RefSeq" id="WP_345648986.1">
    <property type="nucleotide sequence ID" value="NZ_BAABEP010000028.1"/>
</dbReference>
<feature type="transmembrane region" description="Helical" evidence="7">
    <location>
        <begin position="46"/>
        <end position="66"/>
    </location>
</feature>
<feature type="domain" description="Major facilitator superfamily (MFS) profile" evidence="8">
    <location>
        <begin position="12"/>
        <end position="392"/>
    </location>
</feature>
<evidence type="ECO:0000256" key="2">
    <source>
        <dbReference type="ARBA" id="ARBA00022448"/>
    </source>
</evidence>
<keyword evidence="5 7" id="KW-1133">Transmembrane helix</keyword>
<dbReference type="InterPro" id="IPR050171">
    <property type="entry name" value="MFS_Transporters"/>
</dbReference>
<evidence type="ECO:0000256" key="6">
    <source>
        <dbReference type="ARBA" id="ARBA00023136"/>
    </source>
</evidence>
<comment type="caution">
    <text evidence="9">The sequence shown here is derived from an EMBL/GenBank/DDBJ whole genome shotgun (WGS) entry which is preliminary data.</text>
</comment>
<dbReference type="InterPro" id="IPR036259">
    <property type="entry name" value="MFS_trans_sf"/>
</dbReference>
<dbReference type="Pfam" id="PF07690">
    <property type="entry name" value="MFS_1"/>
    <property type="match status" value="1"/>
</dbReference>
<evidence type="ECO:0000256" key="7">
    <source>
        <dbReference type="SAM" id="Phobius"/>
    </source>
</evidence>
<dbReference type="SUPFAM" id="SSF103473">
    <property type="entry name" value="MFS general substrate transporter"/>
    <property type="match status" value="1"/>
</dbReference>
<organism evidence="9 10">
    <name type="scientific">Streptomyces tremellae</name>
    <dbReference type="NCBI Taxonomy" id="1124239"/>
    <lineage>
        <taxon>Bacteria</taxon>
        <taxon>Bacillati</taxon>
        <taxon>Actinomycetota</taxon>
        <taxon>Actinomycetes</taxon>
        <taxon>Kitasatosporales</taxon>
        <taxon>Streptomycetaceae</taxon>
        <taxon>Streptomyces</taxon>
    </lineage>
</organism>
<feature type="transmembrane region" description="Helical" evidence="7">
    <location>
        <begin position="247"/>
        <end position="265"/>
    </location>
</feature>
<protein>
    <submittedName>
        <fullName evidence="9">MFS transporter</fullName>
    </submittedName>
</protein>
<accession>A0ABP7FHG5</accession>
<evidence type="ECO:0000256" key="5">
    <source>
        <dbReference type="ARBA" id="ARBA00022989"/>
    </source>
</evidence>
<keyword evidence="6 7" id="KW-0472">Membrane</keyword>